<dbReference type="InterPro" id="IPR007052">
    <property type="entry name" value="CS_dom"/>
</dbReference>
<dbReference type="Pfam" id="PF00567">
    <property type="entry name" value="TUDOR"/>
    <property type="match status" value="2"/>
</dbReference>
<evidence type="ECO:0000259" key="20">
    <source>
        <dbReference type="PROSITE" id="PS51203"/>
    </source>
</evidence>
<sequence length="1209" mass="138804">QIEDPGCFWVTMKGCGPYIVDEIEYKNLNAEMNQFYDKSYKGVDEVKPLTVEEGQICVVFSEELKCWCRAVIKSIMYCTDHYQTECFLVDYAKYIFVKSKDIRVALEAFMRIPYRAKKCRLFRTKPVTLRIDFCEDTAKIVPARRWDSAATRYFQNLLKATTQMKAKLCAVEGNTFDVFLYVTIKDEKVCVNDDLVSKNFARFEEAKENTGSCADYQENQTSLNAESLPMKIVNPAHAFRPVLFQEKIPTNLETGGNHMYQKQSYIQCIMFLEKVVPPFALLCYSLMKMIAVYATQFSEYMKIGKKREGVTEKLLCSDCNPCLALLIALVVGPSVTCIDYKGRGEESFQNLSEERNFVCLSNKIEPSSVLETAPLFDGLKKVMLIRTFFILHVKDIYFVVHQKLFKSLSVVFCLELTRKKFLGPNFTESYCWPPVARGCDVVAISYQGNDPFLYIPPVLTFLQSGSCYKALPNRNGPLALILCPGWKKAHLVFELLKTYERCSRQLHPMLIILGQNKEEARSVKIRGCEVIVTTPYSLLRLFEHHSLLFCRLCHLVLDEIEVLFSDAVEQVFTILDCYKKAIITEEWEYSPHQIIAVGTRWNKHIPRLIKEFMNDPYIVITAMEEASIYGNVQQVMQPCMNSERTAVLLKILDFTHNNLQKVLVFTNSVNEVEMIHKDSSVDRQYTKARSVILLTENNNACHALGILHYLQHAEAEIPPELHDFTAKMLEAEEDKKFSRPLCAYLKMFGTCKSRTVCPDRHQINLQIDVCQNIPDKIIQMPGCVTILPLHIVNATNYFGRIVDKQKDQYTILAEEINEYFKKPSNKISVKNVEKLAFYGLCEKTLFHRVQVLEISPKEEENLFFNVKIKYIDEGRTSQVQSYQLLHLPAKFQCLPPQAVEFVVCRVKPIDNEIEWNPKVTHYIHHKIKGKLHEAKIVHTLGNTAWVDPMVRVTRLSDLKMSVNEYNIRSEILSTGLGTDNPEHITQLQKLCGHIKVLDDVKNLEPLSIKEDTAGPKNVSNPQNMSIQENSTENCNSSKITFGDHQCDGVAQTKETEDSTLHQHKWYKNSDFHPEIKWFQNEETVTVKVKIASVADCKCEFSKEKVVFSACSGDKFYLADMELHQYILAEKSTCVIKDKEAIIVLVKEKKGAWCKLLKNKNPHVSLDFEHWEDFEDKSPFPVGTKKLYCPAAVTEELVDSSEDSETESDE</sequence>
<evidence type="ECO:0000256" key="4">
    <source>
        <dbReference type="ARBA" id="ARBA00022741"/>
    </source>
</evidence>
<dbReference type="InterPro" id="IPR035437">
    <property type="entry name" value="SNase_OB-fold_sf"/>
</dbReference>
<dbReference type="SUPFAM" id="SSF52540">
    <property type="entry name" value="P-loop containing nucleoside triphosphate hydrolases"/>
    <property type="match status" value="1"/>
</dbReference>
<dbReference type="Gene3D" id="2.40.50.90">
    <property type="match status" value="1"/>
</dbReference>
<keyword evidence="7 21" id="KW-0347">Helicase</keyword>
<dbReference type="GO" id="GO:0003676">
    <property type="term" value="F:nucleic acid binding"/>
    <property type="evidence" value="ECO:0007669"/>
    <property type="project" value="InterPro"/>
</dbReference>
<dbReference type="InterPro" id="IPR011545">
    <property type="entry name" value="DEAD/DEAH_box_helicase_dom"/>
</dbReference>
<keyword evidence="11" id="KW-0469">Meiosis</keyword>
<evidence type="ECO:0000313" key="21">
    <source>
        <dbReference type="EMBL" id="NXJ52052.1"/>
    </source>
</evidence>
<dbReference type="InterPro" id="IPR047390">
    <property type="entry name" value="Tudor_TDRD12_rpt1"/>
</dbReference>
<feature type="domain" description="Tudor" evidence="19">
    <location>
        <begin position="50"/>
        <end position="112"/>
    </location>
</feature>
<evidence type="ECO:0000256" key="3">
    <source>
        <dbReference type="ARBA" id="ARBA00022737"/>
    </source>
</evidence>
<evidence type="ECO:0000256" key="16">
    <source>
        <dbReference type="ARBA" id="ARBA00076714"/>
    </source>
</evidence>
<evidence type="ECO:0000256" key="17">
    <source>
        <dbReference type="ARBA" id="ARBA00081458"/>
    </source>
</evidence>
<keyword evidence="22" id="KW-1185">Reference proteome</keyword>
<evidence type="ECO:0000313" key="22">
    <source>
        <dbReference type="Proteomes" id="UP000519115"/>
    </source>
</evidence>
<dbReference type="CDD" id="cd20435">
    <property type="entry name" value="Tudor_TDRD12_rpt2"/>
    <property type="match status" value="1"/>
</dbReference>
<evidence type="ECO:0000256" key="18">
    <source>
        <dbReference type="SAM" id="MobiDB-lite"/>
    </source>
</evidence>
<dbReference type="InterPro" id="IPR008978">
    <property type="entry name" value="HSP20-like_chaperone"/>
</dbReference>
<dbReference type="Pfam" id="PF00270">
    <property type="entry name" value="DEAD"/>
    <property type="match status" value="1"/>
</dbReference>
<dbReference type="FunFam" id="2.30.30.140:FF:000087">
    <property type="entry name" value="Putative ATP-dependent RNA helicase TDRD12"/>
    <property type="match status" value="1"/>
</dbReference>
<dbReference type="SUPFAM" id="SSF49764">
    <property type="entry name" value="HSP20-like chaperones"/>
    <property type="match status" value="1"/>
</dbReference>
<evidence type="ECO:0000256" key="12">
    <source>
        <dbReference type="ARBA" id="ARBA00047984"/>
    </source>
</evidence>
<comment type="subunit">
    <text evidence="14">Component of a mRNP complex containing PIWIL2, TDRD1 and piRNAs. Component of the PET complex, at least composed of EXD1, PIWIL2, TDRD12 and piRNAs.</text>
</comment>
<dbReference type="GO" id="GO:0003724">
    <property type="term" value="F:RNA helicase activity"/>
    <property type="evidence" value="ECO:0007669"/>
    <property type="project" value="UniProtKB-EC"/>
</dbReference>
<dbReference type="GO" id="GO:0005524">
    <property type="term" value="F:ATP binding"/>
    <property type="evidence" value="ECO:0007669"/>
    <property type="project" value="UniProtKB-KW"/>
</dbReference>
<evidence type="ECO:0000256" key="15">
    <source>
        <dbReference type="ARBA" id="ARBA00068835"/>
    </source>
</evidence>
<dbReference type="PANTHER" id="PTHR22655:SF2">
    <property type="entry name" value="ATP-DEPENDENT RNA HELICASE TDRD12-RELATED"/>
    <property type="match status" value="1"/>
</dbReference>
<dbReference type="FunFam" id="2.60.40.790:FF:000067">
    <property type="entry name" value="Tudor domain-containing 12"/>
    <property type="match status" value="1"/>
</dbReference>
<dbReference type="FunFam" id="2.30.30.140:FF:000075">
    <property type="entry name" value="putative ATP-dependent RNA helicase TDRD12"/>
    <property type="match status" value="1"/>
</dbReference>
<dbReference type="Gene3D" id="2.30.30.140">
    <property type="match status" value="2"/>
</dbReference>
<comment type="caution">
    <text evidence="21">The sequence shown here is derived from an EMBL/GenBank/DDBJ whole genome shotgun (WGS) entry which is preliminary data.</text>
</comment>
<feature type="domain" description="CS" evidence="20">
    <location>
        <begin position="1070"/>
        <end position="1156"/>
    </location>
</feature>
<keyword evidence="3" id="KW-0677">Repeat</keyword>
<comment type="catalytic activity">
    <reaction evidence="12">
        <text>ATP + H2O = ADP + phosphate + H(+)</text>
        <dbReference type="Rhea" id="RHEA:13065"/>
        <dbReference type="ChEBI" id="CHEBI:15377"/>
        <dbReference type="ChEBI" id="CHEBI:15378"/>
        <dbReference type="ChEBI" id="CHEBI:30616"/>
        <dbReference type="ChEBI" id="CHEBI:43474"/>
        <dbReference type="ChEBI" id="CHEBI:456216"/>
        <dbReference type="EC" id="3.6.4.13"/>
    </reaction>
</comment>
<dbReference type="Gene3D" id="3.40.50.300">
    <property type="entry name" value="P-loop containing nucleotide triphosphate hydrolases"/>
    <property type="match status" value="1"/>
</dbReference>
<dbReference type="CDD" id="cd20434">
    <property type="entry name" value="Tudor_TDRD12_rpt1"/>
    <property type="match status" value="1"/>
</dbReference>
<dbReference type="PANTHER" id="PTHR22655">
    <property type="entry name" value="ATP-DEPENDENT RNA HELICASE TDRD12-RELATED"/>
    <property type="match status" value="1"/>
</dbReference>
<protein>
    <recommendedName>
        <fullName evidence="15">Putative ATP-dependent RNA helicase TDRD12</fullName>
        <ecNumber evidence="1">3.6.4.13</ecNumber>
    </recommendedName>
    <alternativeName>
        <fullName evidence="17">ES cell-associated transcript 8 protein</fullName>
    </alternativeName>
    <alternativeName>
        <fullName evidence="16">Tudor domain-containing protein 12</fullName>
    </alternativeName>
</protein>
<dbReference type="EMBL" id="VXAF01000396">
    <property type="protein sequence ID" value="NXJ52052.1"/>
    <property type="molecule type" value="Genomic_DNA"/>
</dbReference>
<dbReference type="InterPro" id="IPR027417">
    <property type="entry name" value="P-loop_NTPase"/>
</dbReference>
<dbReference type="AlphaFoldDB" id="A0A7L0BX16"/>
<evidence type="ECO:0000256" key="9">
    <source>
        <dbReference type="ARBA" id="ARBA00022871"/>
    </source>
</evidence>
<evidence type="ECO:0000256" key="5">
    <source>
        <dbReference type="ARBA" id="ARBA00022782"/>
    </source>
</evidence>
<dbReference type="GO" id="GO:0051321">
    <property type="term" value="P:meiotic cell cycle"/>
    <property type="evidence" value="ECO:0007669"/>
    <property type="project" value="UniProtKB-KW"/>
</dbReference>
<evidence type="ECO:0000256" key="1">
    <source>
        <dbReference type="ARBA" id="ARBA00012552"/>
    </source>
</evidence>
<evidence type="ECO:0000256" key="2">
    <source>
        <dbReference type="ARBA" id="ARBA00022473"/>
    </source>
</evidence>
<dbReference type="Proteomes" id="UP000519115">
    <property type="component" value="Unassembled WGS sequence"/>
</dbReference>
<dbReference type="GO" id="GO:0042078">
    <property type="term" value="P:germ-line stem cell division"/>
    <property type="evidence" value="ECO:0007669"/>
    <property type="project" value="TreeGrafter"/>
</dbReference>
<keyword evidence="9" id="KW-0744">Spermatogenesis</keyword>
<dbReference type="GO" id="GO:0007283">
    <property type="term" value="P:spermatogenesis"/>
    <property type="evidence" value="ECO:0007669"/>
    <property type="project" value="UniProtKB-KW"/>
</dbReference>
<dbReference type="PROSITE" id="PS51203">
    <property type="entry name" value="CS"/>
    <property type="match status" value="1"/>
</dbReference>
<keyword evidence="6" id="KW-0378">Hydrolase</keyword>
<feature type="non-terminal residue" evidence="21">
    <location>
        <position position="1"/>
    </location>
</feature>
<evidence type="ECO:0000256" key="10">
    <source>
        <dbReference type="ARBA" id="ARBA00023158"/>
    </source>
</evidence>
<keyword evidence="5" id="KW-0221">Differentiation</keyword>
<keyword evidence="10" id="KW-0943">RNA-mediated gene silencing</keyword>
<feature type="region of interest" description="Disordered" evidence="18">
    <location>
        <begin position="1011"/>
        <end position="1031"/>
    </location>
</feature>
<reference evidence="21 22" key="1">
    <citation type="submission" date="2019-09" db="EMBL/GenBank/DDBJ databases">
        <title>Bird 10,000 Genomes (B10K) Project - Family phase.</title>
        <authorList>
            <person name="Zhang G."/>
        </authorList>
    </citation>
    <scope>NUCLEOTIDE SEQUENCE [LARGE SCALE GENOMIC DNA]</scope>
    <source>
        <strain evidence="21">B10K-DU-007-42</strain>
        <tissue evidence="21">Muscle</tissue>
    </source>
</reference>
<dbReference type="Pfam" id="PF04969">
    <property type="entry name" value="CS"/>
    <property type="match status" value="1"/>
</dbReference>
<proteinExistence type="predicted"/>
<dbReference type="PROSITE" id="PS50304">
    <property type="entry name" value="TUDOR"/>
    <property type="match status" value="1"/>
</dbReference>
<name>A0A7L0BX16_9AVES</name>
<evidence type="ECO:0000256" key="13">
    <source>
        <dbReference type="ARBA" id="ARBA00055914"/>
    </source>
</evidence>
<dbReference type="SUPFAM" id="SSF63748">
    <property type="entry name" value="Tudor/PWWP/MBT"/>
    <property type="match status" value="2"/>
</dbReference>
<organism evidence="21 22">
    <name type="scientific">Spizaetus tyrannus</name>
    <name type="common">black hawk-eagle</name>
    <dbReference type="NCBI Taxonomy" id="252798"/>
    <lineage>
        <taxon>Eukaryota</taxon>
        <taxon>Metazoa</taxon>
        <taxon>Chordata</taxon>
        <taxon>Craniata</taxon>
        <taxon>Vertebrata</taxon>
        <taxon>Euteleostomi</taxon>
        <taxon>Archelosauria</taxon>
        <taxon>Archosauria</taxon>
        <taxon>Dinosauria</taxon>
        <taxon>Saurischia</taxon>
        <taxon>Theropoda</taxon>
        <taxon>Coelurosauria</taxon>
        <taxon>Aves</taxon>
        <taxon>Neognathae</taxon>
        <taxon>Neoaves</taxon>
        <taxon>Telluraves</taxon>
        <taxon>Accipitrimorphae</taxon>
        <taxon>Accipitriformes</taxon>
        <taxon>Accipitridae</taxon>
        <taxon>Accipitrinae</taxon>
        <taxon>Spizaetus</taxon>
    </lineage>
</organism>
<gene>
    <name evidence="21" type="ORF">SPITYR_R12913</name>
</gene>
<evidence type="ECO:0000256" key="14">
    <source>
        <dbReference type="ARBA" id="ARBA00062399"/>
    </source>
</evidence>
<comment type="function">
    <text evidence="13">Probable ATP-binding RNA helicase required during spermatogenesis to repress transposable elements and preventing their mobilization, which is essential for the germline integrity. Acts via the piRNA metabolic process, which mediates the repression of transposable elements during meiosis by forming complexes composed of piRNAs and Piwi proteins and governs the methylation and subsequent repression of transposons. Involved in the secondary piRNAs metabolic process. Acts via the PET complex, a multiprotein complex required during the secondary piRNAs metabolic process for the PIWIL2 slicing-triggered loading of PIWIL4 piRNAs.</text>
</comment>
<accession>A0A7L0BX16</accession>
<evidence type="ECO:0000256" key="6">
    <source>
        <dbReference type="ARBA" id="ARBA00022801"/>
    </source>
</evidence>
<feature type="compositionally biased region" description="Polar residues" evidence="18">
    <location>
        <begin position="1017"/>
        <end position="1031"/>
    </location>
</feature>
<keyword evidence="4" id="KW-0547">Nucleotide-binding</keyword>
<dbReference type="FunFam" id="2.40.50.90:FF:000021">
    <property type="entry name" value="putative ATP-dependent RNA helicase TDRD12"/>
    <property type="match status" value="1"/>
</dbReference>
<evidence type="ECO:0000259" key="19">
    <source>
        <dbReference type="PROSITE" id="PS50304"/>
    </source>
</evidence>
<feature type="non-terminal residue" evidence="21">
    <location>
        <position position="1209"/>
    </location>
</feature>
<dbReference type="EC" id="3.6.4.13" evidence="1"/>
<keyword evidence="2" id="KW-0217">Developmental protein</keyword>
<evidence type="ECO:0000256" key="8">
    <source>
        <dbReference type="ARBA" id="ARBA00022840"/>
    </source>
</evidence>
<evidence type="ECO:0000256" key="11">
    <source>
        <dbReference type="ARBA" id="ARBA00023254"/>
    </source>
</evidence>
<keyword evidence="8" id="KW-0067">ATP-binding</keyword>
<dbReference type="InterPro" id="IPR002999">
    <property type="entry name" value="Tudor"/>
</dbReference>
<evidence type="ECO:0000256" key="7">
    <source>
        <dbReference type="ARBA" id="ARBA00022806"/>
    </source>
</evidence>
<dbReference type="GO" id="GO:0016787">
    <property type="term" value="F:hydrolase activity"/>
    <property type="evidence" value="ECO:0007669"/>
    <property type="project" value="UniProtKB-KW"/>
</dbReference>
<dbReference type="GO" id="GO:0031047">
    <property type="term" value="P:regulatory ncRNA-mediated gene silencing"/>
    <property type="evidence" value="ECO:0007669"/>
    <property type="project" value="UniProtKB-KW"/>
</dbReference>
<dbReference type="Gene3D" id="2.60.40.790">
    <property type="match status" value="1"/>
</dbReference>